<sequence length="97" mass="10784">MNDIHEATLSSARKRTELNARLKNLLSEGLELPITGDQIEDDQPLFGRGLELDSLDTLEIVSLVEEEFGVYITDEDRTVFGSINKIADFIAANSDDD</sequence>
<dbReference type="PROSITE" id="PS50075">
    <property type="entry name" value="CARRIER"/>
    <property type="match status" value="1"/>
</dbReference>
<dbReference type="OrthoDB" id="9803943at2"/>
<organism evidence="2 3">
    <name type="scientific">Paenarthrobacter aurescens (strain TC1)</name>
    <dbReference type="NCBI Taxonomy" id="290340"/>
    <lineage>
        <taxon>Bacteria</taxon>
        <taxon>Bacillati</taxon>
        <taxon>Actinomycetota</taxon>
        <taxon>Actinomycetes</taxon>
        <taxon>Micrococcales</taxon>
        <taxon>Micrococcaceae</taxon>
        <taxon>Paenarthrobacter</taxon>
    </lineage>
</organism>
<reference evidence="2 3" key="1">
    <citation type="journal article" date="2006" name="PLoS Genet.">
        <title>Secrets of soil survival revealed by the genome sequence of Arthrobacter aurescens TC1.</title>
        <authorList>
            <person name="Mongodin E.F."/>
            <person name="Shapir N."/>
            <person name="Daugherty S.C."/>
            <person name="DeBoy R.T."/>
            <person name="Emerson J.B."/>
            <person name="Shvartzbeyn A."/>
            <person name="Radune D."/>
            <person name="Vamathevan J."/>
            <person name="Riggs F."/>
            <person name="Grinberg V."/>
            <person name="Khouri H."/>
            <person name="Wackett L.P."/>
            <person name="Nelson K.E."/>
            <person name="Sadowsky M.J."/>
        </authorList>
    </citation>
    <scope>NUCLEOTIDE SEQUENCE [LARGE SCALE GENOMIC DNA]</scope>
    <source>
        <strain evidence="2 3">TC1</strain>
    </source>
</reference>
<keyword evidence="3" id="KW-1185">Reference proteome</keyword>
<gene>
    <name evidence="2" type="ordered locus">AAur_2332</name>
</gene>
<evidence type="ECO:0000313" key="2">
    <source>
        <dbReference type="EMBL" id="ABM08139.1"/>
    </source>
</evidence>
<name>A1R757_PAEAT</name>
<evidence type="ECO:0000259" key="1">
    <source>
        <dbReference type="PROSITE" id="PS50075"/>
    </source>
</evidence>
<dbReference type="HOGENOM" id="CLU_108696_14_1_11"/>
<dbReference type="KEGG" id="aau:AAur_2332"/>
<dbReference type="InterPro" id="IPR036736">
    <property type="entry name" value="ACP-like_sf"/>
</dbReference>
<accession>A1R757</accession>
<protein>
    <submittedName>
        <fullName evidence="2">Acyl carrier protein</fullName>
    </submittedName>
</protein>
<dbReference type="SUPFAM" id="SSF47336">
    <property type="entry name" value="ACP-like"/>
    <property type="match status" value="1"/>
</dbReference>
<feature type="domain" description="Carrier" evidence="1">
    <location>
        <begin position="16"/>
        <end position="94"/>
    </location>
</feature>
<dbReference type="EMBL" id="CP000474">
    <property type="protein sequence ID" value="ABM08139.1"/>
    <property type="molecule type" value="Genomic_DNA"/>
</dbReference>
<dbReference type="AlphaFoldDB" id="A1R757"/>
<dbReference type="Pfam" id="PF00550">
    <property type="entry name" value="PP-binding"/>
    <property type="match status" value="1"/>
</dbReference>
<dbReference type="Gene3D" id="1.10.1200.10">
    <property type="entry name" value="ACP-like"/>
    <property type="match status" value="1"/>
</dbReference>
<dbReference type="InterPro" id="IPR009081">
    <property type="entry name" value="PP-bd_ACP"/>
</dbReference>
<dbReference type="eggNOG" id="COG0236">
    <property type="taxonomic scope" value="Bacteria"/>
</dbReference>
<dbReference type="Proteomes" id="UP000000637">
    <property type="component" value="Chromosome"/>
</dbReference>
<proteinExistence type="predicted"/>
<dbReference type="STRING" id="290340.AAur_2332"/>
<dbReference type="RefSeq" id="WP_011775013.1">
    <property type="nucleotide sequence ID" value="NC_008711.1"/>
</dbReference>
<evidence type="ECO:0000313" key="3">
    <source>
        <dbReference type="Proteomes" id="UP000000637"/>
    </source>
</evidence>